<proteinExistence type="predicted"/>
<sequence>MDERDGPRGWMVGEVVLLDAARGSDPEITDDARGGWMYDDGLDWVFHERVGEALYALRGRKEDRVVDEREEP</sequence>
<dbReference type="Proteomes" id="UP001144978">
    <property type="component" value="Unassembled WGS sequence"/>
</dbReference>
<keyword evidence="2" id="KW-1185">Reference proteome</keyword>
<accession>A0ACC1MBB0</accession>
<evidence type="ECO:0000313" key="1">
    <source>
        <dbReference type="EMBL" id="KAJ2955019.1"/>
    </source>
</evidence>
<organism evidence="1 2">
    <name type="scientific">Trametes sanguinea</name>
    <dbReference type="NCBI Taxonomy" id="158606"/>
    <lineage>
        <taxon>Eukaryota</taxon>
        <taxon>Fungi</taxon>
        <taxon>Dikarya</taxon>
        <taxon>Basidiomycota</taxon>
        <taxon>Agaricomycotina</taxon>
        <taxon>Agaricomycetes</taxon>
        <taxon>Polyporales</taxon>
        <taxon>Polyporaceae</taxon>
        <taxon>Trametes</taxon>
    </lineage>
</organism>
<gene>
    <name evidence="1" type="ORF">NUW54_g14778</name>
</gene>
<comment type="caution">
    <text evidence="1">The sequence shown here is derived from an EMBL/GenBank/DDBJ whole genome shotgun (WGS) entry which is preliminary data.</text>
</comment>
<protein>
    <submittedName>
        <fullName evidence="1">Uncharacterized protein</fullName>
    </submittedName>
</protein>
<name>A0ACC1MBB0_9APHY</name>
<dbReference type="EMBL" id="JANSHE010007966">
    <property type="protein sequence ID" value="KAJ2955019.1"/>
    <property type="molecule type" value="Genomic_DNA"/>
</dbReference>
<evidence type="ECO:0000313" key="2">
    <source>
        <dbReference type="Proteomes" id="UP001144978"/>
    </source>
</evidence>
<reference evidence="1" key="1">
    <citation type="submission" date="2022-08" db="EMBL/GenBank/DDBJ databases">
        <title>Genome Sequence of Pycnoporus sanguineus.</title>
        <authorList>
            <person name="Buettner E."/>
        </authorList>
    </citation>
    <scope>NUCLEOTIDE SEQUENCE</scope>
    <source>
        <strain evidence="1">CG-C14</strain>
    </source>
</reference>